<keyword evidence="6" id="KW-0460">Magnesium</keyword>
<dbReference type="InterPro" id="IPR003188">
    <property type="entry name" value="PTS_IIA_lac/cel"/>
</dbReference>
<accession>A0A268NZS2</accession>
<dbReference type="RefSeq" id="WP_035205152.1">
    <property type="nucleotide sequence ID" value="NZ_BOQS01000002.1"/>
</dbReference>
<reference evidence="7 8" key="1">
    <citation type="submission" date="2017-07" db="EMBL/GenBank/DDBJ databases">
        <title>Isolation and whole genome analysis of endospore-forming bacteria from heroin.</title>
        <authorList>
            <person name="Kalinowski J."/>
            <person name="Ahrens B."/>
            <person name="Al-Dilaimi A."/>
            <person name="Winkler A."/>
            <person name="Wibberg D."/>
            <person name="Schleenbecker U."/>
            <person name="Ruckert C."/>
            <person name="Wolfel R."/>
            <person name="Grass G."/>
        </authorList>
    </citation>
    <scope>NUCLEOTIDE SEQUENCE [LARGE SCALE GENOMIC DNA]</scope>
    <source>
        <strain evidence="7 8">7539</strain>
    </source>
</reference>
<comment type="caution">
    <text evidence="7">The sequence shown here is derived from an EMBL/GenBank/DDBJ whole genome shotgun (WGS) entry which is preliminary data.</text>
</comment>
<keyword evidence="4" id="KW-0598">Phosphotransferase system</keyword>
<feature type="binding site" evidence="6">
    <location>
        <position position="83"/>
    </location>
    <ligand>
        <name>Mg(2+)</name>
        <dbReference type="ChEBI" id="CHEBI:18420"/>
        <note>ligand shared between all trimeric partners</note>
    </ligand>
</feature>
<dbReference type="PIRSF" id="PIRSF000699">
    <property type="entry name" value="PTS_IILac_III"/>
    <property type="match status" value="1"/>
</dbReference>
<dbReference type="GO" id="GO:0046872">
    <property type="term" value="F:metal ion binding"/>
    <property type="evidence" value="ECO:0007669"/>
    <property type="project" value="UniProtKB-KW"/>
</dbReference>
<evidence type="ECO:0000256" key="6">
    <source>
        <dbReference type="PIRSR" id="PIRSR000699-2"/>
    </source>
</evidence>
<protein>
    <submittedName>
        <fullName evidence="7">PTS lactose/cellobiose transporter subunit IIA</fullName>
    </submittedName>
</protein>
<sequence>MTAQQKPLEEISFQIILHSGNARSFAMEGVQLAKKGEFAAAHERLEQADNEFYQAHHAQTNLLQSEARGDQVAPSLLLIHAQDHLMTSMTTKELCLEIIELHEKFAEERR</sequence>
<dbReference type="SUPFAM" id="SSF46973">
    <property type="entry name" value="Enzyme IIa from lactose specific PTS, IIa-lac"/>
    <property type="match status" value="1"/>
</dbReference>
<evidence type="ECO:0000256" key="1">
    <source>
        <dbReference type="ARBA" id="ARBA00022448"/>
    </source>
</evidence>
<evidence type="ECO:0000313" key="8">
    <source>
        <dbReference type="Proteomes" id="UP000216207"/>
    </source>
</evidence>
<name>A0A268NZS2_SHOCL</name>
<dbReference type="PANTHER" id="PTHR34382">
    <property type="entry name" value="PTS SYSTEM N,N'-DIACETYLCHITOBIOSE-SPECIFIC EIIA COMPONENT"/>
    <property type="match status" value="1"/>
</dbReference>
<feature type="active site" description="Tele-phosphohistidine intermediate" evidence="5">
    <location>
        <position position="80"/>
    </location>
</feature>
<dbReference type="Pfam" id="PF02255">
    <property type="entry name" value="PTS_IIA"/>
    <property type="match status" value="1"/>
</dbReference>
<keyword evidence="2" id="KW-0762">Sugar transport</keyword>
<dbReference type="Gene3D" id="1.20.58.80">
    <property type="entry name" value="Phosphotransferase system, lactose/cellobiose-type IIA subunit"/>
    <property type="match status" value="1"/>
</dbReference>
<gene>
    <name evidence="7" type="primary">celC</name>
    <name evidence="7" type="ORF">CHH72_13010</name>
</gene>
<keyword evidence="3" id="KW-0808">Transferase</keyword>
<evidence type="ECO:0000256" key="5">
    <source>
        <dbReference type="PIRSR" id="PIRSR000699-1"/>
    </source>
</evidence>
<evidence type="ECO:0000256" key="2">
    <source>
        <dbReference type="ARBA" id="ARBA00022597"/>
    </source>
</evidence>
<dbReference type="AlphaFoldDB" id="A0A268NZS2"/>
<dbReference type="PANTHER" id="PTHR34382:SF7">
    <property type="entry name" value="PTS SYSTEM N,N'-DIACETYLCHITOBIOSE-SPECIFIC EIIA COMPONENT"/>
    <property type="match status" value="1"/>
</dbReference>
<dbReference type="CDD" id="cd00215">
    <property type="entry name" value="PTS_IIA_lac"/>
    <property type="match status" value="1"/>
</dbReference>
<dbReference type="GO" id="GO:0016740">
    <property type="term" value="F:transferase activity"/>
    <property type="evidence" value="ECO:0007669"/>
    <property type="project" value="UniProtKB-KW"/>
</dbReference>
<comment type="cofactor">
    <cofactor evidence="6">
        <name>Mg(2+)</name>
        <dbReference type="ChEBI" id="CHEBI:18420"/>
    </cofactor>
    <text evidence="6">Binds 1 Mg(2+) ion per trimer.</text>
</comment>
<dbReference type="Proteomes" id="UP000216207">
    <property type="component" value="Unassembled WGS sequence"/>
</dbReference>
<organism evidence="7 8">
    <name type="scientific">Shouchella clausii</name>
    <name type="common">Alkalihalobacillus clausii</name>
    <dbReference type="NCBI Taxonomy" id="79880"/>
    <lineage>
        <taxon>Bacteria</taxon>
        <taxon>Bacillati</taxon>
        <taxon>Bacillota</taxon>
        <taxon>Bacilli</taxon>
        <taxon>Bacillales</taxon>
        <taxon>Bacillaceae</taxon>
        <taxon>Shouchella</taxon>
    </lineage>
</organism>
<evidence type="ECO:0000256" key="3">
    <source>
        <dbReference type="ARBA" id="ARBA00022679"/>
    </source>
</evidence>
<evidence type="ECO:0000256" key="4">
    <source>
        <dbReference type="ARBA" id="ARBA00022683"/>
    </source>
</evidence>
<keyword evidence="1" id="KW-0813">Transport</keyword>
<dbReference type="GO" id="GO:0009401">
    <property type="term" value="P:phosphoenolpyruvate-dependent sugar phosphotransferase system"/>
    <property type="evidence" value="ECO:0007669"/>
    <property type="project" value="UniProtKB-KW"/>
</dbReference>
<keyword evidence="6" id="KW-0479">Metal-binding</keyword>
<dbReference type="InterPro" id="IPR036542">
    <property type="entry name" value="PTS_IIA_lac/cel_sf"/>
</dbReference>
<proteinExistence type="predicted"/>
<dbReference type="PROSITE" id="PS51095">
    <property type="entry name" value="PTS_EIIA_TYPE_3"/>
    <property type="match status" value="1"/>
</dbReference>
<evidence type="ECO:0000313" key="7">
    <source>
        <dbReference type="EMBL" id="PAE88555.1"/>
    </source>
</evidence>
<dbReference type="EMBL" id="NPCC01000015">
    <property type="protein sequence ID" value="PAE88555.1"/>
    <property type="molecule type" value="Genomic_DNA"/>
</dbReference>